<dbReference type="EMBL" id="CADCTI010000300">
    <property type="protein sequence ID" value="CAA9279780.1"/>
    <property type="molecule type" value="Genomic_DNA"/>
</dbReference>
<evidence type="ECO:0000256" key="1">
    <source>
        <dbReference type="SAM" id="MobiDB-lite"/>
    </source>
</evidence>
<gene>
    <name evidence="2" type="ORF">AVDCRST_MAG57-3717</name>
</gene>
<proteinExistence type="predicted"/>
<reference evidence="2" key="1">
    <citation type="submission" date="2020-02" db="EMBL/GenBank/DDBJ databases">
        <authorList>
            <person name="Meier V. D."/>
        </authorList>
    </citation>
    <scope>NUCLEOTIDE SEQUENCE</scope>
    <source>
        <strain evidence="2">AVDCRST_MAG57</strain>
    </source>
</reference>
<protein>
    <submittedName>
        <fullName evidence="2">Uncharacterized protein</fullName>
    </submittedName>
</protein>
<name>A0A6J4JH62_9ACTN</name>
<sequence>CTRGSGGERATCPRRRSPLACLVAGSSGHGPAPPGTSRARSVRG</sequence>
<feature type="non-terminal residue" evidence="2">
    <location>
        <position position="44"/>
    </location>
</feature>
<dbReference type="AlphaFoldDB" id="A0A6J4JH62"/>
<accession>A0A6J4JH62</accession>
<organism evidence="2">
    <name type="scientific">uncultured Blastococcus sp</name>
    <dbReference type="NCBI Taxonomy" id="217144"/>
    <lineage>
        <taxon>Bacteria</taxon>
        <taxon>Bacillati</taxon>
        <taxon>Actinomycetota</taxon>
        <taxon>Actinomycetes</taxon>
        <taxon>Geodermatophilales</taxon>
        <taxon>Geodermatophilaceae</taxon>
        <taxon>Blastococcus</taxon>
        <taxon>environmental samples</taxon>
    </lineage>
</organism>
<feature type="non-terminal residue" evidence="2">
    <location>
        <position position="1"/>
    </location>
</feature>
<feature type="region of interest" description="Disordered" evidence="1">
    <location>
        <begin position="23"/>
        <end position="44"/>
    </location>
</feature>
<evidence type="ECO:0000313" key="2">
    <source>
        <dbReference type="EMBL" id="CAA9279780.1"/>
    </source>
</evidence>